<proteinExistence type="predicted"/>
<organism evidence="7 8">
    <name type="scientific">Limobrevibacterium gyesilva</name>
    <dbReference type="NCBI Taxonomy" id="2991712"/>
    <lineage>
        <taxon>Bacteria</taxon>
        <taxon>Pseudomonadati</taxon>
        <taxon>Pseudomonadota</taxon>
        <taxon>Alphaproteobacteria</taxon>
        <taxon>Acetobacterales</taxon>
        <taxon>Acetobacteraceae</taxon>
        <taxon>Limobrevibacterium</taxon>
    </lineage>
</organism>
<dbReference type="InterPro" id="IPR003593">
    <property type="entry name" value="AAA+_ATPase"/>
</dbReference>
<dbReference type="SMART" id="SM00382">
    <property type="entry name" value="AAA"/>
    <property type="match status" value="1"/>
</dbReference>
<evidence type="ECO:0000313" key="7">
    <source>
        <dbReference type="EMBL" id="MCW3475493.1"/>
    </source>
</evidence>
<evidence type="ECO:0000256" key="5">
    <source>
        <dbReference type="ARBA" id="ARBA00023032"/>
    </source>
</evidence>
<name>A0AA41YRY6_9PROT</name>
<dbReference type="FunFam" id="3.40.50.300:FF:000227">
    <property type="entry name" value="Sulfate/thiosulfate import ATP-binding protein CysA"/>
    <property type="match status" value="1"/>
</dbReference>
<dbReference type="GO" id="GO:0015419">
    <property type="term" value="F:ABC-type sulfate transporter activity"/>
    <property type="evidence" value="ECO:0007669"/>
    <property type="project" value="InterPro"/>
</dbReference>
<dbReference type="InterPro" id="IPR008995">
    <property type="entry name" value="Mo/tungstate-bd_C_term_dom"/>
</dbReference>
<reference evidence="7" key="2">
    <citation type="submission" date="2022-10" db="EMBL/GenBank/DDBJ databases">
        <authorList>
            <person name="Trinh H.N."/>
        </authorList>
    </citation>
    <scope>NUCLEOTIDE SEQUENCE</scope>
    <source>
        <strain evidence="7">RN2-1</strain>
    </source>
</reference>
<keyword evidence="3 7" id="KW-0067">ATP-binding</keyword>
<dbReference type="AlphaFoldDB" id="A0AA41YRY6"/>
<dbReference type="NCBIfam" id="TIGR00968">
    <property type="entry name" value="3a0106s01"/>
    <property type="match status" value="1"/>
</dbReference>
<dbReference type="CDD" id="cd03296">
    <property type="entry name" value="ABC_CysA_sulfate_importer"/>
    <property type="match status" value="1"/>
</dbReference>
<evidence type="ECO:0000256" key="4">
    <source>
        <dbReference type="ARBA" id="ARBA00022967"/>
    </source>
</evidence>
<feature type="domain" description="ABC transporter" evidence="6">
    <location>
        <begin position="5"/>
        <end position="239"/>
    </location>
</feature>
<dbReference type="PANTHER" id="PTHR42781:SF4">
    <property type="entry name" value="SPERMIDINE_PUTRESCINE IMPORT ATP-BINDING PROTEIN POTA"/>
    <property type="match status" value="1"/>
</dbReference>
<evidence type="ECO:0000256" key="2">
    <source>
        <dbReference type="ARBA" id="ARBA00022741"/>
    </source>
</evidence>
<protein>
    <submittedName>
        <fullName evidence="7">Sulfate ABC transporter ATP-binding protein</fullName>
    </submittedName>
</protein>
<keyword evidence="1" id="KW-0813">Transport</keyword>
<dbReference type="GO" id="GO:0016887">
    <property type="term" value="F:ATP hydrolysis activity"/>
    <property type="evidence" value="ECO:0007669"/>
    <property type="project" value="InterPro"/>
</dbReference>
<evidence type="ECO:0000256" key="3">
    <source>
        <dbReference type="ARBA" id="ARBA00022840"/>
    </source>
</evidence>
<dbReference type="InterPro" id="IPR027417">
    <property type="entry name" value="P-loop_NTPase"/>
</dbReference>
<dbReference type="EMBL" id="JAPDNT010000009">
    <property type="protein sequence ID" value="MCW3475493.1"/>
    <property type="molecule type" value="Genomic_DNA"/>
</dbReference>
<keyword evidence="2" id="KW-0547">Nucleotide-binding</keyword>
<evidence type="ECO:0000313" key="8">
    <source>
        <dbReference type="Proteomes" id="UP001165679"/>
    </source>
</evidence>
<gene>
    <name evidence="7" type="ORF">OL599_12990</name>
</gene>
<dbReference type="Gene3D" id="3.40.50.300">
    <property type="entry name" value="P-loop containing nucleotide triphosphate hydrolases"/>
    <property type="match status" value="1"/>
</dbReference>
<dbReference type="InterPro" id="IPR017871">
    <property type="entry name" value="ABC_transporter-like_CS"/>
</dbReference>
<dbReference type="GO" id="GO:0005524">
    <property type="term" value="F:ATP binding"/>
    <property type="evidence" value="ECO:0007669"/>
    <property type="project" value="UniProtKB-KW"/>
</dbReference>
<dbReference type="RefSeq" id="WP_264714211.1">
    <property type="nucleotide sequence ID" value="NZ_JAPDNT010000009.1"/>
</dbReference>
<keyword evidence="4" id="KW-1278">Translocase</keyword>
<evidence type="ECO:0000259" key="6">
    <source>
        <dbReference type="PROSITE" id="PS50893"/>
    </source>
</evidence>
<dbReference type="Pfam" id="PF00005">
    <property type="entry name" value="ABC_tran"/>
    <property type="match status" value="1"/>
</dbReference>
<dbReference type="PROSITE" id="PS00211">
    <property type="entry name" value="ABC_TRANSPORTER_1"/>
    <property type="match status" value="1"/>
</dbReference>
<dbReference type="SUPFAM" id="SSF50331">
    <property type="entry name" value="MOP-like"/>
    <property type="match status" value="1"/>
</dbReference>
<sequence length="382" mass="41690">MTAEISIRGVTRRFGAQAALDGVDLDVRPGELLALLGPSGSGKTTLLRIIAGLEWPDSGTVMFGGQDAMERHVRERGVGFVFQHYALFRHMTVFENVAFGLRVRPRAQRLPRAEIARRVHTLLNLVQLDWLADRYPNQLSGGQRQRVALARALAIEPRVLLLDEPFGALDAKVRKELRRWLRSLHENVKVTSVFVTHDQEEALELADRVVVMANGRIEQVGTPAEVYCTPASAFVHEFLGDTNRLECRVEGGRALLADGTPIGRAEDIMGSAIAYVRPHDVTLAPAADGPGIIRHVHAVGPLAQLVVELGGVEIDVAIPADSWARLGAGRGDRVAVTVQAGTLFPQRATRGIPMQPLLPASPILSLVRNNTVYSGRPIHHPE</sequence>
<dbReference type="InterPro" id="IPR050093">
    <property type="entry name" value="ABC_SmlMolc_Importer"/>
</dbReference>
<comment type="caution">
    <text evidence="7">The sequence shown here is derived from an EMBL/GenBank/DDBJ whole genome shotgun (WGS) entry which is preliminary data.</text>
</comment>
<evidence type="ECO:0000256" key="1">
    <source>
        <dbReference type="ARBA" id="ARBA00022448"/>
    </source>
</evidence>
<dbReference type="GO" id="GO:0043190">
    <property type="term" value="C:ATP-binding cassette (ABC) transporter complex"/>
    <property type="evidence" value="ECO:0007669"/>
    <property type="project" value="InterPro"/>
</dbReference>
<dbReference type="SUPFAM" id="SSF52540">
    <property type="entry name" value="P-loop containing nucleoside triphosphate hydrolases"/>
    <property type="match status" value="1"/>
</dbReference>
<accession>A0AA41YRY6</accession>
<dbReference type="InterPro" id="IPR005666">
    <property type="entry name" value="Sulph_transpt1"/>
</dbReference>
<keyword evidence="8" id="KW-1185">Reference proteome</keyword>
<dbReference type="InterPro" id="IPR003439">
    <property type="entry name" value="ABC_transporter-like_ATP-bd"/>
</dbReference>
<reference evidence="7" key="1">
    <citation type="submission" date="2022-09" db="EMBL/GenBank/DDBJ databases">
        <title>Rhodovastum sp. nov. RN2-1 isolated from soil in Seongnam, South Korea.</title>
        <authorList>
            <person name="Le N.T."/>
        </authorList>
    </citation>
    <scope>NUCLEOTIDE SEQUENCE</scope>
    <source>
        <strain evidence="7">RN2-1</strain>
    </source>
</reference>
<dbReference type="Proteomes" id="UP001165679">
    <property type="component" value="Unassembled WGS sequence"/>
</dbReference>
<dbReference type="PANTHER" id="PTHR42781">
    <property type="entry name" value="SPERMIDINE/PUTRESCINE IMPORT ATP-BINDING PROTEIN POTA"/>
    <property type="match status" value="1"/>
</dbReference>
<keyword evidence="5" id="KW-0764">Sulfate transport</keyword>
<dbReference type="PROSITE" id="PS50893">
    <property type="entry name" value="ABC_TRANSPORTER_2"/>
    <property type="match status" value="1"/>
</dbReference>